<accession>A0A9X9PZ82</accession>
<evidence type="ECO:0000313" key="3">
    <source>
        <dbReference type="Proteomes" id="UP000269945"/>
    </source>
</evidence>
<dbReference type="Proteomes" id="UP000269945">
    <property type="component" value="Unassembled WGS sequence"/>
</dbReference>
<feature type="compositionally biased region" description="Low complexity" evidence="1">
    <location>
        <begin position="19"/>
        <end position="29"/>
    </location>
</feature>
<evidence type="ECO:0000256" key="1">
    <source>
        <dbReference type="SAM" id="MobiDB-lite"/>
    </source>
</evidence>
<dbReference type="EMBL" id="CYRY02010819">
    <property type="protein sequence ID" value="VCW78836.1"/>
    <property type="molecule type" value="Genomic_DNA"/>
</dbReference>
<sequence>MVTNVGPGASSDCSPRLPAQPQGAPQKQGTSAPNNLPLSPHPTGLNNP</sequence>
<organism evidence="2 3">
    <name type="scientific">Gulo gulo</name>
    <name type="common">Wolverine</name>
    <name type="synonym">Gluton</name>
    <dbReference type="NCBI Taxonomy" id="48420"/>
    <lineage>
        <taxon>Eukaryota</taxon>
        <taxon>Metazoa</taxon>
        <taxon>Chordata</taxon>
        <taxon>Craniata</taxon>
        <taxon>Vertebrata</taxon>
        <taxon>Euteleostomi</taxon>
        <taxon>Mammalia</taxon>
        <taxon>Eutheria</taxon>
        <taxon>Laurasiatheria</taxon>
        <taxon>Carnivora</taxon>
        <taxon>Caniformia</taxon>
        <taxon>Musteloidea</taxon>
        <taxon>Mustelidae</taxon>
        <taxon>Guloninae</taxon>
        <taxon>Gulo</taxon>
    </lineage>
</organism>
<reference evidence="2 3" key="1">
    <citation type="submission" date="2018-10" db="EMBL/GenBank/DDBJ databases">
        <authorList>
            <person name="Ekblom R."/>
            <person name="Jareborg N."/>
        </authorList>
    </citation>
    <scope>NUCLEOTIDE SEQUENCE [LARGE SCALE GENOMIC DNA]</scope>
    <source>
        <tissue evidence="2">Muscle</tissue>
    </source>
</reference>
<keyword evidence="3" id="KW-1185">Reference proteome</keyword>
<name>A0A9X9PZ82_GULGU</name>
<feature type="region of interest" description="Disordered" evidence="1">
    <location>
        <begin position="1"/>
        <end position="48"/>
    </location>
</feature>
<dbReference type="AlphaFoldDB" id="A0A9X9PZ82"/>
<comment type="caution">
    <text evidence="2">The sequence shown here is derived from an EMBL/GenBank/DDBJ whole genome shotgun (WGS) entry which is preliminary data.</text>
</comment>
<proteinExistence type="predicted"/>
<gene>
    <name evidence="2" type="ORF">BN2614_LOCUS1</name>
</gene>
<protein>
    <submittedName>
        <fullName evidence="2">Uncharacterized protein</fullName>
    </submittedName>
</protein>
<evidence type="ECO:0000313" key="2">
    <source>
        <dbReference type="EMBL" id="VCW78836.1"/>
    </source>
</evidence>